<organism evidence="2 3">
    <name type="scientific">Triangularia setosa</name>
    <dbReference type="NCBI Taxonomy" id="2587417"/>
    <lineage>
        <taxon>Eukaryota</taxon>
        <taxon>Fungi</taxon>
        <taxon>Dikarya</taxon>
        <taxon>Ascomycota</taxon>
        <taxon>Pezizomycotina</taxon>
        <taxon>Sordariomycetes</taxon>
        <taxon>Sordariomycetidae</taxon>
        <taxon>Sordariales</taxon>
        <taxon>Podosporaceae</taxon>
        <taxon>Triangularia</taxon>
    </lineage>
</organism>
<evidence type="ECO:0000259" key="1">
    <source>
        <dbReference type="Pfam" id="PF13391"/>
    </source>
</evidence>
<reference evidence="2" key="1">
    <citation type="journal article" date="2023" name="Mol. Phylogenet. Evol.">
        <title>Genome-scale phylogeny and comparative genomics of the fungal order Sordariales.</title>
        <authorList>
            <person name="Hensen N."/>
            <person name="Bonometti L."/>
            <person name="Westerberg I."/>
            <person name="Brannstrom I.O."/>
            <person name="Guillou S."/>
            <person name="Cros-Aarteil S."/>
            <person name="Calhoun S."/>
            <person name="Haridas S."/>
            <person name="Kuo A."/>
            <person name="Mondo S."/>
            <person name="Pangilinan J."/>
            <person name="Riley R."/>
            <person name="LaButti K."/>
            <person name="Andreopoulos B."/>
            <person name="Lipzen A."/>
            <person name="Chen C."/>
            <person name="Yan M."/>
            <person name="Daum C."/>
            <person name="Ng V."/>
            <person name="Clum A."/>
            <person name="Steindorff A."/>
            <person name="Ohm R.A."/>
            <person name="Martin F."/>
            <person name="Silar P."/>
            <person name="Natvig D.O."/>
            <person name="Lalanne C."/>
            <person name="Gautier V."/>
            <person name="Ament-Velasquez S.L."/>
            <person name="Kruys A."/>
            <person name="Hutchinson M.I."/>
            <person name="Powell A.J."/>
            <person name="Barry K."/>
            <person name="Miller A.N."/>
            <person name="Grigoriev I.V."/>
            <person name="Debuchy R."/>
            <person name="Gladieux P."/>
            <person name="Hiltunen Thoren M."/>
            <person name="Johannesson H."/>
        </authorList>
    </citation>
    <scope>NUCLEOTIDE SEQUENCE</scope>
    <source>
        <strain evidence="2">CBS 892.96</strain>
    </source>
</reference>
<comment type="caution">
    <text evidence="2">The sequence shown here is derived from an EMBL/GenBank/DDBJ whole genome shotgun (WGS) entry which is preliminary data.</text>
</comment>
<reference evidence="2" key="2">
    <citation type="submission" date="2023-05" db="EMBL/GenBank/DDBJ databases">
        <authorList>
            <consortium name="Lawrence Berkeley National Laboratory"/>
            <person name="Steindorff A."/>
            <person name="Hensen N."/>
            <person name="Bonometti L."/>
            <person name="Westerberg I."/>
            <person name="Brannstrom I.O."/>
            <person name="Guillou S."/>
            <person name="Cros-Aarteil S."/>
            <person name="Calhoun S."/>
            <person name="Haridas S."/>
            <person name="Kuo A."/>
            <person name="Mondo S."/>
            <person name="Pangilinan J."/>
            <person name="Riley R."/>
            <person name="Labutti K."/>
            <person name="Andreopoulos B."/>
            <person name="Lipzen A."/>
            <person name="Chen C."/>
            <person name="Yanf M."/>
            <person name="Daum C."/>
            <person name="Ng V."/>
            <person name="Clum A."/>
            <person name="Ohm R."/>
            <person name="Martin F."/>
            <person name="Silar P."/>
            <person name="Natvig D."/>
            <person name="Lalanne C."/>
            <person name="Gautier V."/>
            <person name="Ament-Velasquez S.L."/>
            <person name="Kruys A."/>
            <person name="Hutchinson M.I."/>
            <person name="Powell A.J."/>
            <person name="Barry K."/>
            <person name="Miller A.N."/>
            <person name="Grigoriev I.V."/>
            <person name="Debuchy R."/>
            <person name="Gladieux P."/>
            <person name="Thoren M.H."/>
            <person name="Johannesson H."/>
        </authorList>
    </citation>
    <scope>NUCLEOTIDE SEQUENCE</scope>
    <source>
        <strain evidence="2">CBS 892.96</strain>
    </source>
</reference>
<name>A0AAN7A8F5_9PEZI</name>
<dbReference type="EMBL" id="MU866203">
    <property type="protein sequence ID" value="KAK4176242.1"/>
    <property type="molecule type" value="Genomic_DNA"/>
</dbReference>
<dbReference type="Pfam" id="PF13391">
    <property type="entry name" value="HNH_2"/>
    <property type="match status" value="1"/>
</dbReference>
<accession>A0AAN7A8F5</accession>
<gene>
    <name evidence="2" type="ORF">QBC36DRAFT_329633</name>
</gene>
<evidence type="ECO:0000313" key="2">
    <source>
        <dbReference type="EMBL" id="KAK4176242.1"/>
    </source>
</evidence>
<proteinExistence type="predicted"/>
<evidence type="ECO:0000313" key="3">
    <source>
        <dbReference type="Proteomes" id="UP001302321"/>
    </source>
</evidence>
<feature type="domain" description="HNH nuclease" evidence="1">
    <location>
        <begin position="67"/>
        <end position="128"/>
    </location>
</feature>
<sequence>MAASCASRNTSFTFPARWTLRTPSCRVSHTSDSCIIICHPWQKWAADTSATRMAGDVARRCVLFNYGDGLEITHLFPAGEDDWWLSNQMQQNSPTQLFYSNPIDGPANLLTLQADFHRVFDERHFCFVPKVGGKKVSPRRLCRGACFSGVARRVNGRPKRLVLRCAGRCGRMPGRALLGREAHRGPTMPLTKY</sequence>
<dbReference type="AlphaFoldDB" id="A0AAN7A8F5"/>
<dbReference type="InterPro" id="IPR003615">
    <property type="entry name" value="HNH_nuc"/>
</dbReference>
<dbReference type="Proteomes" id="UP001302321">
    <property type="component" value="Unassembled WGS sequence"/>
</dbReference>
<protein>
    <recommendedName>
        <fullName evidence="1">HNH nuclease domain-containing protein</fullName>
    </recommendedName>
</protein>
<keyword evidence="3" id="KW-1185">Reference proteome</keyword>